<keyword evidence="9" id="KW-1185">Reference proteome</keyword>
<dbReference type="Pfam" id="PF00072">
    <property type="entry name" value="Response_reg"/>
    <property type="match status" value="1"/>
</dbReference>
<dbReference type="SMART" id="SM00448">
    <property type="entry name" value="REC"/>
    <property type="match status" value="1"/>
</dbReference>
<dbReference type="PANTHER" id="PTHR43065">
    <property type="entry name" value="SENSOR HISTIDINE KINASE"/>
    <property type="match status" value="1"/>
</dbReference>
<keyword evidence="3 4" id="KW-0597">Phosphoprotein</keyword>
<evidence type="ECO:0000259" key="7">
    <source>
        <dbReference type="PROSITE" id="PS50110"/>
    </source>
</evidence>
<keyword evidence="5" id="KW-0175">Coiled coil</keyword>
<evidence type="ECO:0000256" key="4">
    <source>
        <dbReference type="PROSITE-ProRule" id="PRU00169"/>
    </source>
</evidence>
<evidence type="ECO:0000256" key="2">
    <source>
        <dbReference type="ARBA" id="ARBA00012438"/>
    </source>
</evidence>
<dbReference type="SMART" id="SM00387">
    <property type="entry name" value="HATPase_c"/>
    <property type="match status" value="1"/>
</dbReference>
<evidence type="ECO:0000259" key="6">
    <source>
        <dbReference type="PROSITE" id="PS50109"/>
    </source>
</evidence>
<dbReference type="PRINTS" id="PR00344">
    <property type="entry name" value="BCTRLSENSOR"/>
</dbReference>
<dbReference type="Pfam" id="PF02518">
    <property type="entry name" value="HATPase_c"/>
    <property type="match status" value="1"/>
</dbReference>
<dbReference type="Gene3D" id="3.40.50.2300">
    <property type="match status" value="1"/>
</dbReference>
<dbReference type="CDD" id="cd00082">
    <property type="entry name" value="HisKA"/>
    <property type="match status" value="1"/>
</dbReference>
<gene>
    <name evidence="8" type="ORF">Q8A64_00850</name>
</gene>
<dbReference type="InterPro" id="IPR011006">
    <property type="entry name" value="CheY-like_superfamily"/>
</dbReference>
<comment type="caution">
    <text evidence="8">The sequence shown here is derived from an EMBL/GenBank/DDBJ whole genome shotgun (WGS) entry which is preliminary data.</text>
</comment>
<organism evidence="8 9">
    <name type="scientific">Keguizhuia sedimenti</name>
    <dbReference type="NCBI Taxonomy" id="3064264"/>
    <lineage>
        <taxon>Bacteria</taxon>
        <taxon>Pseudomonadati</taxon>
        <taxon>Pseudomonadota</taxon>
        <taxon>Betaproteobacteria</taxon>
        <taxon>Burkholderiales</taxon>
        <taxon>Oxalobacteraceae</taxon>
        <taxon>Keguizhuia</taxon>
    </lineage>
</organism>
<evidence type="ECO:0000313" key="9">
    <source>
        <dbReference type="Proteomes" id="UP001225596"/>
    </source>
</evidence>
<comment type="catalytic activity">
    <reaction evidence="1">
        <text>ATP + protein L-histidine = ADP + protein N-phospho-L-histidine.</text>
        <dbReference type="EC" id="2.7.13.3"/>
    </reaction>
</comment>
<protein>
    <recommendedName>
        <fullName evidence="2">histidine kinase</fullName>
        <ecNumber evidence="2">2.7.13.3</ecNumber>
    </recommendedName>
</protein>
<dbReference type="InterPro" id="IPR003594">
    <property type="entry name" value="HATPase_dom"/>
</dbReference>
<dbReference type="RefSeq" id="WP_338434777.1">
    <property type="nucleotide sequence ID" value="NZ_JAUYVH010000001.1"/>
</dbReference>
<evidence type="ECO:0000256" key="3">
    <source>
        <dbReference type="ARBA" id="ARBA00022553"/>
    </source>
</evidence>
<dbReference type="InterPro" id="IPR001789">
    <property type="entry name" value="Sig_transdc_resp-reg_receiver"/>
</dbReference>
<dbReference type="EMBL" id="JAUYVH010000001">
    <property type="protein sequence ID" value="MDQ9168948.1"/>
    <property type="molecule type" value="Genomic_DNA"/>
</dbReference>
<evidence type="ECO:0000313" key="8">
    <source>
        <dbReference type="EMBL" id="MDQ9168948.1"/>
    </source>
</evidence>
<evidence type="ECO:0000256" key="5">
    <source>
        <dbReference type="SAM" id="Coils"/>
    </source>
</evidence>
<dbReference type="SUPFAM" id="SSF47384">
    <property type="entry name" value="Homodimeric domain of signal transducing histidine kinase"/>
    <property type="match status" value="1"/>
</dbReference>
<dbReference type="PANTHER" id="PTHR43065:SF49">
    <property type="entry name" value="HISTIDINE KINASE"/>
    <property type="match status" value="1"/>
</dbReference>
<feature type="coiled-coil region" evidence="5">
    <location>
        <begin position="150"/>
        <end position="184"/>
    </location>
</feature>
<dbReference type="InterPro" id="IPR004358">
    <property type="entry name" value="Sig_transdc_His_kin-like_C"/>
</dbReference>
<dbReference type="SMART" id="SM00388">
    <property type="entry name" value="HisKA"/>
    <property type="match status" value="1"/>
</dbReference>
<dbReference type="EC" id="2.7.13.3" evidence="2"/>
<feature type="domain" description="Response regulatory" evidence="7">
    <location>
        <begin position="439"/>
        <end position="552"/>
    </location>
</feature>
<accession>A0ABU1BIW3</accession>
<proteinExistence type="predicted"/>
<name>A0ABU1BIW3_9BURK</name>
<dbReference type="InterPro" id="IPR036097">
    <property type="entry name" value="HisK_dim/P_sf"/>
</dbReference>
<dbReference type="Pfam" id="PF00512">
    <property type="entry name" value="HisKA"/>
    <property type="match status" value="1"/>
</dbReference>
<dbReference type="InterPro" id="IPR003661">
    <property type="entry name" value="HisK_dim/P_dom"/>
</dbReference>
<dbReference type="PROSITE" id="PS50109">
    <property type="entry name" value="HIS_KIN"/>
    <property type="match status" value="1"/>
</dbReference>
<sequence>MTNSAMSEERILVLAPKGRDAQVIEQALIRGGSYCTICAGYDELLQQIALPAAAALVVEEALHSADLQPLFSILAQQPSWSDFPFIVLTSPLTNKDELRAHSVIRNLGNVILLERPFNAETLRSAARSALRARKRQYQARSDLQERMDLNATLESRIAERTTELAQANDRLMREMRERERAQIALVQTHKMEALGHLTSGISHDFNNLLSVIQGNADLVNFLAEDERIKRVADKICKAAQQGAKMTSQLLAFSRGQPLNLKACDLNQALEGIKDLLSASLGVGIEIQLDLRPNLSYAKADLNQIELAILNLAINAKDAMHGSGTIILRTEVRAASSDLVSDQEYAVVSVIDTGEGVNPEIIGKVFDPFFTTKPLGKGTGLGLSQVYGIAQQSGGTAKIKSEVGIGTAVEIWLPLADLDEVPESTPRGDEHVISEGKRANILVVEDEPQVREFIVESLEILGYQVMQAEDGQSGVDKLVSARPDLLITDFLMPGVINGAQLVKYAHKIYPDLPAIIATGYADLQAIDEVVDREMILPKPFQLTDLAYKVHTAIRRSNSASGIGKAA</sequence>
<dbReference type="SUPFAM" id="SSF52172">
    <property type="entry name" value="CheY-like"/>
    <property type="match status" value="2"/>
</dbReference>
<feature type="modified residue" description="4-aspartylphosphate" evidence="4">
    <location>
        <position position="488"/>
    </location>
</feature>
<dbReference type="PROSITE" id="PS50110">
    <property type="entry name" value="RESPONSE_REGULATORY"/>
    <property type="match status" value="1"/>
</dbReference>
<reference evidence="8 9" key="1">
    <citation type="submission" date="2023-08" db="EMBL/GenBank/DDBJ databases">
        <title>Oxalobacteraceae gen .nov., isolated from river sludge outside the plant.</title>
        <authorList>
            <person name="Zhao S.Y."/>
        </authorList>
    </citation>
    <scope>NUCLEOTIDE SEQUENCE [LARGE SCALE GENOMIC DNA]</scope>
    <source>
        <strain evidence="8 9">R-40</strain>
    </source>
</reference>
<dbReference type="Proteomes" id="UP001225596">
    <property type="component" value="Unassembled WGS sequence"/>
</dbReference>
<dbReference type="Gene3D" id="3.30.565.10">
    <property type="entry name" value="Histidine kinase-like ATPase, C-terminal domain"/>
    <property type="match status" value="1"/>
</dbReference>
<dbReference type="InterPro" id="IPR036890">
    <property type="entry name" value="HATPase_C_sf"/>
</dbReference>
<dbReference type="InterPro" id="IPR005467">
    <property type="entry name" value="His_kinase_dom"/>
</dbReference>
<evidence type="ECO:0000256" key="1">
    <source>
        <dbReference type="ARBA" id="ARBA00000085"/>
    </source>
</evidence>
<dbReference type="Gene3D" id="1.10.287.130">
    <property type="match status" value="1"/>
</dbReference>
<dbReference type="SUPFAM" id="SSF55874">
    <property type="entry name" value="ATPase domain of HSP90 chaperone/DNA topoisomerase II/histidine kinase"/>
    <property type="match status" value="1"/>
</dbReference>
<feature type="domain" description="Histidine kinase" evidence="6">
    <location>
        <begin position="200"/>
        <end position="416"/>
    </location>
</feature>